<accession>M2TFP5</accession>
<dbReference type="PANTHER" id="PTHR24148">
    <property type="entry name" value="ANKYRIN REPEAT DOMAIN-CONTAINING PROTEIN 39 HOMOLOG-RELATED"/>
    <property type="match status" value="1"/>
</dbReference>
<evidence type="ECO:0000313" key="2">
    <source>
        <dbReference type="EMBL" id="EMD96275.1"/>
    </source>
</evidence>
<protein>
    <recommendedName>
        <fullName evidence="1">Heterokaryon incompatibility domain-containing protein</fullName>
    </recommendedName>
</protein>
<dbReference type="PANTHER" id="PTHR24148:SF64">
    <property type="entry name" value="HETEROKARYON INCOMPATIBILITY DOMAIN-CONTAINING PROTEIN"/>
    <property type="match status" value="1"/>
</dbReference>
<feature type="domain" description="Heterokaryon incompatibility" evidence="1">
    <location>
        <begin position="30"/>
        <end position="112"/>
    </location>
</feature>
<sequence length="112" mass="12818">FRTFALLPGYELDPICCTFSTHSLHENPAYETISYAWGDARDTEGIFVDKAKLEIPRSLATCLRHLRNASDAMILWADAICIDQKNNQEKAQQVKMMGDIFRRCTSVYIWLG</sequence>
<keyword evidence="3" id="KW-1185">Reference proteome</keyword>
<dbReference type="OMA" id="EMHHATS"/>
<dbReference type="Pfam" id="PF06985">
    <property type="entry name" value="HET"/>
    <property type="match status" value="1"/>
</dbReference>
<dbReference type="OrthoDB" id="2157530at2759"/>
<reference evidence="3" key="2">
    <citation type="journal article" date="2013" name="PLoS Genet.">
        <title>Comparative genome structure, secondary metabolite, and effector coding capacity across Cochliobolus pathogens.</title>
        <authorList>
            <person name="Condon B.J."/>
            <person name="Leng Y."/>
            <person name="Wu D."/>
            <person name="Bushley K.E."/>
            <person name="Ohm R.A."/>
            <person name="Otillar R."/>
            <person name="Martin J."/>
            <person name="Schackwitz W."/>
            <person name="Grimwood J."/>
            <person name="MohdZainudin N."/>
            <person name="Xue C."/>
            <person name="Wang R."/>
            <person name="Manning V.A."/>
            <person name="Dhillon B."/>
            <person name="Tu Z.J."/>
            <person name="Steffenson B.J."/>
            <person name="Salamov A."/>
            <person name="Sun H."/>
            <person name="Lowry S."/>
            <person name="LaButti K."/>
            <person name="Han J."/>
            <person name="Copeland A."/>
            <person name="Lindquist E."/>
            <person name="Barry K."/>
            <person name="Schmutz J."/>
            <person name="Baker S.E."/>
            <person name="Ciuffetti L.M."/>
            <person name="Grigoriev I.V."/>
            <person name="Zhong S."/>
            <person name="Turgeon B.G."/>
        </authorList>
    </citation>
    <scope>NUCLEOTIDE SEQUENCE [LARGE SCALE GENOMIC DNA]</scope>
    <source>
        <strain evidence="3">C5 / ATCC 48332 / race O</strain>
    </source>
</reference>
<dbReference type="AlphaFoldDB" id="M2TFP5"/>
<dbReference type="Proteomes" id="UP000016936">
    <property type="component" value="Unassembled WGS sequence"/>
</dbReference>
<evidence type="ECO:0000313" key="3">
    <source>
        <dbReference type="Proteomes" id="UP000016936"/>
    </source>
</evidence>
<evidence type="ECO:0000259" key="1">
    <source>
        <dbReference type="Pfam" id="PF06985"/>
    </source>
</evidence>
<dbReference type="InterPro" id="IPR052895">
    <property type="entry name" value="HetReg/Transcr_Mod"/>
</dbReference>
<feature type="non-terminal residue" evidence="2">
    <location>
        <position position="1"/>
    </location>
</feature>
<proteinExistence type="predicted"/>
<dbReference type="InterPro" id="IPR010730">
    <property type="entry name" value="HET"/>
</dbReference>
<feature type="non-terminal residue" evidence="2">
    <location>
        <position position="112"/>
    </location>
</feature>
<organism evidence="2 3">
    <name type="scientific">Cochliobolus heterostrophus (strain C5 / ATCC 48332 / race O)</name>
    <name type="common">Southern corn leaf blight fungus</name>
    <name type="synonym">Bipolaris maydis</name>
    <dbReference type="NCBI Taxonomy" id="701091"/>
    <lineage>
        <taxon>Eukaryota</taxon>
        <taxon>Fungi</taxon>
        <taxon>Dikarya</taxon>
        <taxon>Ascomycota</taxon>
        <taxon>Pezizomycotina</taxon>
        <taxon>Dothideomycetes</taxon>
        <taxon>Pleosporomycetidae</taxon>
        <taxon>Pleosporales</taxon>
        <taxon>Pleosporineae</taxon>
        <taxon>Pleosporaceae</taxon>
        <taxon>Bipolaris</taxon>
    </lineage>
</organism>
<gene>
    <name evidence="2" type="ORF">COCHEDRAFT_1051307</name>
</gene>
<dbReference type="EMBL" id="KB445570">
    <property type="protein sequence ID" value="EMD96275.1"/>
    <property type="molecule type" value="Genomic_DNA"/>
</dbReference>
<dbReference type="HOGENOM" id="CLU_004184_6_2_1"/>
<name>M2TFP5_COCH5</name>
<reference evidence="2 3" key="1">
    <citation type="journal article" date="2012" name="PLoS Pathog.">
        <title>Diverse lifestyles and strategies of plant pathogenesis encoded in the genomes of eighteen Dothideomycetes fungi.</title>
        <authorList>
            <person name="Ohm R.A."/>
            <person name="Feau N."/>
            <person name="Henrissat B."/>
            <person name="Schoch C.L."/>
            <person name="Horwitz B.A."/>
            <person name="Barry K.W."/>
            <person name="Condon B.J."/>
            <person name="Copeland A.C."/>
            <person name="Dhillon B."/>
            <person name="Glaser F."/>
            <person name="Hesse C.N."/>
            <person name="Kosti I."/>
            <person name="LaButti K."/>
            <person name="Lindquist E.A."/>
            <person name="Lucas S."/>
            <person name="Salamov A.A."/>
            <person name="Bradshaw R.E."/>
            <person name="Ciuffetti L."/>
            <person name="Hamelin R.C."/>
            <person name="Kema G.H.J."/>
            <person name="Lawrence C."/>
            <person name="Scott J.A."/>
            <person name="Spatafora J.W."/>
            <person name="Turgeon B.G."/>
            <person name="de Wit P.J.G.M."/>
            <person name="Zhong S."/>
            <person name="Goodwin S.B."/>
            <person name="Grigoriev I.V."/>
        </authorList>
    </citation>
    <scope>NUCLEOTIDE SEQUENCE [LARGE SCALE GENOMIC DNA]</scope>
    <source>
        <strain evidence="3">C5 / ATCC 48332 / race O</strain>
    </source>
</reference>